<dbReference type="OrthoDB" id="7420165at2"/>
<dbReference type="AlphaFoldDB" id="A0A547PDI3"/>
<keyword evidence="1" id="KW-1133">Transmembrane helix</keyword>
<proteinExistence type="predicted"/>
<comment type="caution">
    <text evidence="2">The sequence shown here is derived from an EMBL/GenBank/DDBJ whole genome shotgun (WGS) entry which is preliminary data.</text>
</comment>
<feature type="transmembrane region" description="Helical" evidence="1">
    <location>
        <begin position="23"/>
        <end position="44"/>
    </location>
</feature>
<reference evidence="2 3" key="1">
    <citation type="submission" date="2019-06" db="EMBL/GenBank/DDBJ databases">
        <title>Erythrobacter insulae sp. nov., isolated from a tidal flat.</title>
        <authorList>
            <person name="Yoon J.-H."/>
        </authorList>
    </citation>
    <scope>NUCLEOTIDE SEQUENCE [LARGE SCALE GENOMIC DNA]</scope>
    <source>
        <strain evidence="2 3">JBTF-M21</strain>
    </source>
</reference>
<evidence type="ECO:0000313" key="3">
    <source>
        <dbReference type="Proteomes" id="UP000316343"/>
    </source>
</evidence>
<name>A0A547PDI3_9SPHN</name>
<dbReference type="EMBL" id="VHJK01000001">
    <property type="protein sequence ID" value="TRD12198.1"/>
    <property type="molecule type" value="Genomic_DNA"/>
</dbReference>
<keyword evidence="1" id="KW-0812">Transmembrane</keyword>
<protein>
    <submittedName>
        <fullName evidence="2">Heavy-metal-associated domain-containing protein</fullName>
    </submittedName>
</protein>
<keyword evidence="3" id="KW-1185">Reference proteome</keyword>
<evidence type="ECO:0000256" key="1">
    <source>
        <dbReference type="SAM" id="Phobius"/>
    </source>
</evidence>
<dbReference type="RefSeq" id="WP_142788471.1">
    <property type="nucleotide sequence ID" value="NZ_VHJK01000001.1"/>
</dbReference>
<keyword evidence="1" id="KW-0472">Membrane</keyword>
<accession>A0A547PDI3</accession>
<dbReference type="Proteomes" id="UP000316343">
    <property type="component" value="Unassembled WGS sequence"/>
</dbReference>
<evidence type="ECO:0000313" key="2">
    <source>
        <dbReference type="EMBL" id="TRD12198.1"/>
    </source>
</evidence>
<organism evidence="2 3">
    <name type="scientific">Erythrobacter insulae</name>
    <dbReference type="NCBI Taxonomy" id="2584124"/>
    <lineage>
        <taxon>Bacteria</taxon>
        <taxon>Pseudomonadati</taxon>
        <taxon>Pseudomonadota</taxon>
        <taxon>Alphaproteobacteria</taxon>
        <taxon>Sphingomonadales</taxon>
        <taxon>Erythrobacteraceae</taxon>
        <taxon>Erythrobacter/Porphyrobacter group</taxon>
        <taxon>Erythrobacter</taxon>
    </lineage>
</organism>
<gene>
    <name evidence="2" type="ORF">FGU71_10225</name>
</gene>
<sequence>MTVISTHPGPSKEALKRSSGAPWLQRILAAVIAFALLSGGYAFVLAQVSGDRGIAPTASSSDIEVRGIEVDERADTAVEAREKAWRSAQRQAWQKVDGPPLSDGQLASMVSSIVIQRERIGPKRYIATLGVIFDRQRAARYLGGSATARSSAPMLLIPVTASAGAYTAFEMRNPWQRAWADFNPGSSRIDYVRPSGAGGDSLLLNYGQTGRRSRAWWRSTLDQFGAADALVPIARLDYQFPGGPIKGTFTARYGPDSRVLETFELNAEGPSGLSAMLGEAVERMDAAYEAALATGKLQPDPTLRLGGAGEVDPAIARLIELGRAIRSREAAVRQAKEAAAAPQTDAQQPGVAAPPAAAVNTFVVQFTTPNAVTFDASLSGVRGAAGVRGLSVSSTAIGGTSVMSVTYAGSLDQLAAALRARGFAVTQGANALAISR</sequence>